<reference evidence="3" key="2">
    <citation type="submission" date="2015-01" db="EMBL/GenBank/DDBJ databases">
        <title>Evolutionary Origins and Diversification of the Mycorrhizal Mutualists.</title>
        <authorList>
            <consortium name="DOE Joint Genome Institute"/>
            <consortium name="Mycorrhizal Genomics Consortium"/>
            <person name="Kohler A."/>
            <person name="Kuo A."/>
            <person name="Nagy L.G."/>
            <person name="Floudas D."/>
            <person name="Copeland A."/>
            <person name="Barry K.W."/>
            <person name="Cichocki N."/>
            <person name="Veneault-Fourrey C."/>
            <person name="LaButti K."/>
            <person name="Lindquist E.A."/>
            <person name="Lipzen A."/>
            <person name="Lundell T."/>
            <person name="Morin E."/>
            <person name="Murat C."/>
            <person name="Riley R."/>
            <person name="Ohm R."/>
            <person name="Sun H."/>
            <person name="Tunlid A."/>
            <person name="Henrissat B."/>
            <person name="Grigoriev I.V."/>
            <person name="Hibbett D.S."/>
            <person name="Martin F."/>
        </authorList>
    </citation>
    <scope>NUCLEOTIDE SEQUENCE [LARGE SCALE GENOMIC DNA]</scope>
    <source>
        <strain evidence="3">Ve08.2h10</strain>
    </source>
</reference>
<organism evidence="2 3">
    <name type="scientific">Paxillus rubicundulus Ve08.2h10</name>
    <dbReference type="NCBI Taxonomy" id="930991"/>
    <lineage>
        <taxon>Eukaryota</taxon>
        <taxon>Fungi</taxon>
        <taxon>Dikarya</taxon>
        <taxon>Basidiomycota</taxon>
        <taxon>Agaricomycotina</taxon>
        <taxon>Agaricomycetes</taxon>
        <taxon>Agaricomycetidae</taxon>
        <taxon>Boletales</taxon>
        <taxon>Paxilineae</taxon>
        <taxon>Paxillaceae</taxon>
        <taxon>Paxillus</taxon>
    </lineage>
</organism>
<keyword evidence="3" id="KW-1185">Reference proteome</keyword>
<sequence length="70" mass="7863">MAFVAAYPTFPHGQWPCWDPRIPMHGCFISDWIADLDEATAAPTPATIRDSIWQQLKVAVEELLSIPIIL</sequence>
<gene>
    <name evidence="2" type="ORF">PAXRUDRAFT_833666</name>
    <name evidence="1" type="ORF">PAXRUDRAFT_834893</name>
</gene>
<reference evidence="2 3" key="1">
    <citation type="submission" date="2014-04" db="EMBL/GenBank/DDBJ databases">
        <authorList>
            <consortium name="DOE Joint Genome Institute"/>
            <person name="Kuo A."/>
            <person name="Kohler A."/>
            <person name="Jargeat P."/>
            <person name="Nagy L.G."/>
            <person name="Floudas D."/>
            <person name="Copeland A."/>
            <person name="Barry K.W."/>
            <person name="Cichocki N."/>
            <person name="Veneault-Fourrey C."/>
            <person name="LaButti K."/>
            <person name="Lindquist E.A."/>
            <person name="Lipzen A."/>
            <person name="Lundell T."/>
            <person name="Morin E."/>
            <person name="Murat C."/>
            <person name="Sun H."/>
            <person name="Tunlid A."/>
            <person name="Henrissat B."/>
            <person name="Grigoriev I.V."/>
            <person name="Hibbett D.S."/>
            <person name="Martin F."/>
            <person name="Nordberg H.P."/>
            <person name="Cantor M.N."/>
            <person name="Hua S.X."/>
        </authorList>
    </citation>
    <scope>NUCLEOTIDE SEQUENCE [LARGE SCALE GENOMIC DNA]</scope>
    <source>
        <strain evidence="2 3">Ve08.2h10</strain>
    </source>
</reference>
<accession>A0A0D0DNI6</accession>
<dbReference type="OrthoDB" id="3169660at2759"/>
<evidence type="ECO:0000313" key="2">
    <source>
        <dbReference type="EMBL" id="KIK80220.1"/>
    </source>
</evidence>
<dbReference type="EMBL" id="KN826858">
    <property type="protein sequence ID" value="KIK77726.1"/>
    <property type="molecule type" value="Genomic_DNA"/>
</dbReference>
<evidence type="ECO:0000313" key="1">
    <source>
        <dbReference type="EMBL" id="KIK77726.1"/>
    </source>
</evidence>
<dbReference type="EMBL" id="KN826071">
    <property type="protein sequence ID" value="KIK80220.1"/>
    <property type="molecule type" value="Genomic_DNA"/>
</dbReference>
<protein>
    <submittedName>
        <fullName evidence="2">Uncharacterized protein</fullName>
    </submittedName>
</protein>
<proteinExistence type="predicted"/>
<name>A0A0D0DNI6_9AGAM</name>
<evidence type="ECO:0000313" key="3">
    <source>
        <dbReference type="Proteomes" id="UP000054538"/>
    </source>
</evidence>
<reference evidence="2" key="3">
    <citation type="submission" date="2015-02" db="EMBL/GenBank/DDBJ databases">
        <title>Evolutionary Origins and Diversification of the Mycorrhizal Mutualists.</title>
        <authorList>
            <consortium name="DOE Joint Genome Institute"/>
            <consortium name="Mycorrhizal Genomics Consortium"/>
            <person name="Kohler A."/>
            <person name="Kuo A."/>
            <person name="Nagy L.G."/>
            <person name="Floudas D."/>
            <person name="Copeland A."/>
            <person name="Barry K.W."/>
            <person name="Cichocki N."/>
            <person name="Veneault-Fourrey C."/>
            <person name="LaButti K."/>
            <person name="Lindquist E.A."/>
            <person name="Lipzen A."/>
            <person name="Lundell T."/>
            <person name="Morin E."/>
            <person name="Murat C."/>
            <person name="Riley R."/>
            <person name="Ohm R."/>
            <person name="Sun H."/>
            <person name="Tunlid A."/>
            <person name="Henrissat B."/>
            <person name="Grigoriev I.V."/>
            <person name="Hibbett D.S."/>
            <person name="Martin F."/>
        </authorList>
    </citation>
    <scope>NUCLEOTIDE SEQUENCE</scope>
    <source>
        <strain evidence="2">Ve08.2h10</strain>
    </source>
</reference>
<dbReference type="AlphaFoldDB" id="A0A0D0DNI6"/>
<dbReference type="HOGENOM" id="CLU_2758516_0_0_1"/>
<dbReference type="Proteomes" id="UP000054538">
    <property type="component" value="Unassembled WGS sequence"/>
</dbReference>